<comment type="caution">
    <text evidence="1">The sequence shown here is derived from an EMBL/GenBank/DDBJ whole genome shotgun (WGS) entry which is preliminary data.</text>
</comment>
<evidence type="ECO:0000313" key="1">
    <source>
        <dbReference type="EMBL" id="NDK37560.1"/>
    </source>
</evidence>
<proteinExistence type="predicted"/>
<name>A0ABX0ABK9_9GAMM</name>
<organism evidence="1 2">
    <name type="scientific">Pseudoxanthomonas gei</name>
    <dbReference type="NCBI Taxonomy" id="1383030"/>
    <lineage>
        <taxon>Bacteria</taxon>
        <taxon>Pseudomonadati</taxon>
        <taxon>Pseudomonadota</taxon>
        <taxon>Gammaproteobacteria</taxon>
        <taxon>Lysobacterales</taxon>
        <taxon>Lysobacteraceae</taxon>
        <taxon>Pseudoxanthomonas</taxon>
    </lineage>
</organism>
<dbReference type="RefSeq" id="WP_162348111.1">
    <property type="nucleotide sequence ID" value="NZ_QOVG01000001.1"/>
</dbReference>
<evidence type="ECO:0000313" key="2">
    <source>
        <dbReference type="Proteomes" id="UP001429354"/>
    </source>
</evidence>
<sequence length="68" mass="7495">MSEIVFLVEEAPEGGLTARALGESIFTQAETLEALREEVRDAVRCHFPEGEGPAVIRLHYVRDEVLAA</sequence>
<reference evidence="1 2" key="1">
    <citation type="submission" date="2018-07" db="EMBL/GenBank/DDBJ databases">
        <title>Whole genome Sequencing of Pseudoxanthomonas gei KCTC 32298 (T).</title>
        <authorList>
            <person name="Kumar S."/>
            <person name="Bansal K."/>
            <person name="Kaur A."/>
            <person name="Patil P."/>
            <person name="Sharma S."/>
            <person name="Patil P.B."/>
        </authorList>
    </citation>
    <scope>NUCLEOTIDE SEQUENCE [LARGE SCALE GENOMIC DNA]</scope>
    <source>
        <strain evidence="1 2">KCTC 32298</strain>
    </source>
</reference>
<keyword evidence="2" id="KW-1185">Reference proteome</keyword>
<protein>
    <submittedName>
        <fullName evidence="1">2-oxoisovalerate dehydrogenase</fullName>
    </submittedName>
</protein>
<dbReference type="EMBL" id="QOVG01000001">
    <property type="protein sequence ID" value="NDK37560.1"/>
    <property type="molecule type" value="Genomic_DNA"/>
</dbReference>
<dbReference type="Gene3D" id="3.30.160.250">
    <property type="match status" value="1"/>
</dbReference>
<dbReference type="Proteomes" id="UP001429354">
    <property type="component" value="Unassembled WGS sequence"/>
</dbReference>
<accession>A0ABX0ABK9</accession>
<gene>
    <name evidence="1" type="ORF">DT603_01705</name>
</gene>